<comment type="caution">
    <text evidence="1">The sequence shown here is derived from an EMBL/GenBank/DDBJ whole genome shotgun (WGS) entry which is preliminary data.</text>
</comment>
<proteinExistence type="predicted"/>
<name>A0A498K6E5_MALDO</name>
<reference evidence="1 2" key="1">
    <citation type="submission" date="2018-10" db="EMBL/GenBank/DDBJ databases">
        <title>A high-quality apple genome assembly.</title>
        <authorList>
            <person name="Hu J."/>
        </authorList>
    </citation>
    <scope>NUCLEOTIDE SEQUENCE [LARGE SCALE GENOMIC DNA]</scope>
    <source>
        <strain evidence="2">cv. HFTH1</strain>
        <tissue evidence="1">Young leaf</tissue>
    </source>
</reference>
<dbReference type="Proteomes" id="UP000290289">
    <property type="component" value="Chromosome 4"/>
</dbReference>
<organism evidence="1 2">
    <name type="scientific">Malus domestica</name>
    <name type="common">Apple</name>
    <name type="synonym">Pyrus malus</name>
    <dbReference type="NCBI Taxonomy" id="3750"/>
    <lineage>
        <taxon>Eukaryota</taxon>
        <taxon>Viridiplantae</taxon>
        <taxon>Streptophyta</taxon>
        <taxon>Embryophyta</taxon>
        <taxon>Tracheophyta</taxon>
        <taxon>Spermatophyta</taxon>
        <taxon>Magnoliopsida</taxon>
        <taxon>eudicotyledons</taxon>
        <taxon>Gunneridae</taxon>
        <taxon>Pentapetalae</taxon>
        <taxon>rosids</taxon>
        <taxon>fabids</taxon>
        <taxon>Rosales</taxon>
        <taxon>Rosaceae</taxon>
        <taxon>Amygdaloideae</taxon>
        <taxon>Maleae</taxon>
        <taxon>Malus</taxon>
    </lineage>
</organism>
<sequence>MGRQLHDAFEDRREGALTKMTQPLWLFGTTIESSVGGEGEGQEGRRFGEDTLALTLAIRVNGADTMVGGDSPKSINSNPFNLGPFIFGMGVVQGDSSRGRASTTSKRRRLKSRCVCLPELGKRGHRERDERGLIPGAKKCALYTSLRFAVAEADVIPRF</sequence>
<keyword evidence="2" id="KW-1185">Reference proteome</keyword>
<evidence type="ECO:0000313" key="2">
    <source>
        <dbReference type="Proteomes" id="UP000290289"/>
    </source>
</evidence>
<protein>
    <submittedName>
        <fullName evidence="1">Uncharacterized protein</fullName>
    </submittedName>
</protein>
<dbReference type="EMBL" id="RDQH01000330">
    <property type="protein sequence ID" value="RXI01485.1"/>
    <property type="molecule type" value="Genomic_DNA"/>
</dbReference>
<dbReference type="AlphaFoldDB" id="A0A498K6E5"/>
<accession>A0A498K6E5</accession>
<gene>
    <name evidence="1" type="ORF">DVH24_014834</name>
</gene>
<evidence type="ECO:0000313" key="1">
    <source>
        <dbReference type="EMBL" id="RXI01485.1"/>
    </source>
</evidence>